<evidence type="ECO:0000313" key="2">
    <source>
        <dbReference type="EMBL" id="RXN92934.1"/>
    </source>
</evidence>
<dbReference type="EMBL" id="PYAL01000001">
    <property type="protein sequence ID" value="RXN92934.1"/>
    <property type="molecule type" value="Genomic_DNA"/>
</dbReference>
<dbReference type="OrthoDB" id="8666795at2"/>
<evidence type="ECO:0000256" key="1">
    <source>
        <dbReference type="SAM" id="MobiDB-lite"/>
    </source>
</evidence>
<evidence type="ECO:0000313" key="3">
    <source>
        <dbReference type="Proteomes" id="UP000290849"/>
    </source>
</evidence>
<organism evidence="2 3">
    <name type="scientific">Achromobacter aloeverae</name>
    <dbReference type="NCBI Taxonomy" id="1750518"/>
    <lineage>
        <taxon>Bacteria</taxon>
        <taxon>Pseudomonadati</taxon>
        <taxon>Pseudomonadota</taxon>
        <taxon>Betaproteobacteria</taxon>
        <taxon>Burkholderiales</taxon>
        <taxon>Alcaligenaceae</taxon>
        <taxon>Achromobacter</taxon>
    </lineage>
</organism>
<feature type="region of interest" description="Disordered" evidence="1">
    <location>
        <begin position="1"/>
        <end position="77"/>
    </location>
</feature>
<reference evidence="2 3" key="1">
    <citation type="journal article" date="2017" name="Int. J. Syst. Evol. Microbiol.">
        <title>Achromobacter aloeverae sp. nov., isolated from the root of Aloe vera (L.) Burm.f.</title>
        <authorList>
            <person name="Kuncharoen N."/>
            <person name="Muramatsu Y."/>
            <person name="Shibata C."/>
            <person name="Kamakura Y."/>
            <person name="Nakagawa Y."/>
            <person name="Tanasupawat S."/>
        </authorList>
    </citation>
    <scope>NUCLEOTIDE SEQUENCE [LARGE SCALE GENOMIC DNA]</scope>
    <source>
        <strain evidence="2 3">AVA-1</strain>
    </source>
</reference>
<dbReference type="Proteomes" id="UP000290849">
    <property type="component" value="Unassembled WGS sequence"/>
</dbReference>
<sequence>MATTARTLSPATDKLRDYQTQADARDGTHVLPMPDQQPVVAGMPRRARALSDPGDPGIPRPEDDVYGNQASDLSEKP</sequence>
<comment type="caution">
    <text evidence="2">The sequence shown here is derived from an EMBL/GenBank/DDBJ whole genome shotgun (WGS) entry which is preliminary data.</text>
</comment>
<feature type="compositionally biased region" description="Polar residues" evidence="1">
    <location>
        <begin position="68"/>
        <end position="77"/>
    </location>
</feature>
<dbReference type="AlphaFoldDB" id="A0A4Q1HPH3"/>
<feature type="compositionally biased region" description="Polar residues" evidence="1">
    <location>
        <begin position="1"/>
        <end position="10"/>
    </location>
</feature>
<protein>
    <submittedName>
        <fullName evidence="2">Uncharacterized protein</fullName>
    </submittedName>
</protein>
<keyword evidence="3" id="KW-1185">Reference proteome</keyword>
<feature type="compositionally biased region" description="Basic and acidic residues" evidence="1">
    <location>
        <begin position="13"/>
        <end position="28"/>
    </location>
</feature>
<gene>
    <name evidence="2" type="ORF">C7R54_04140</name>
</gene>
<proteinExistence type="predicted"/>
<accession>A0A4Q1HPH3</accession>
<dbReference type="RefSeq" id="WP_129148889.1">
    <property type="nucleotide sequence ID" value="NZ_JBHSDO010000006.1"/>
</dbReference>
<name>A0A4Q1HPH3_9BURK</name>